<accession>A0ABN2R474</accession>
<protein>
    <recommendedName>
        <fullName evidence="3">Carboxypeptidase regulatory-like domain-containing protein</fullName>
    </recommendedName>
</protein>
<evidence type="ECO:0000313" key="2">
    <source>
        <dbReference type="Proteomes" id="UP001500571"/>
    </source>
</evidence>
<reference evidence="1 2" key="1">
    <citation type="journal article" date="2019" name="Int. J. Syst. Evol. Microbiol.">
        <title>The Global Catalogue of Microorganisms (GCM) 10K type strain sequencing project: providing services to taxonomists for standard genome sequencing and annotation.</title>
        <authorList>
            <consortium name="The Broad Institute Genomics Platform"/>
            <consortium name="The Broad Institute Genome Sequencing Center for Infectious Disease"/>
            <person name="Wu L."/>
            <person name="Ma J."/>
        </authorList>
    </citation>
    <scope>NUCLEOTIDE SEQUENCE [LARGE SCALE GENOMIC DNA]</scope>
    <source>
        <strain evidence="1 2">JCM 15309</strain>
    </source>
</reference>
<dbReference type="RefSeq" id="WP_344045099.1">
    <property type="nucleotide sequence ID" value="NZ_BAAAPB010000002.1"/>
</dbReference>
<dbReference type="Proteomes" id="UP001500571">
    <property type="component" value="Unassembled WGS sequence"/>
</dbReference>
<comment type="caution">
    <text evidence="1">The sequence shown here is derived from an EMBL/GenBank/DDBJ whole genome shotgun (WGS) entry which is preliminary data.</text>
</comment>
<gene>
    <name evidence="1" type="ORF">GCM10009798_24180</name>
</gene>
<dbReference type="PROSITE" id="PS51257">
    <property type="entry name" value="PROKAR_LIPOPROTEIN"/>
    <property type="match status" value="1"/>
</dbReference>
<keyword evidence="2" id="KW-1185">Reference proteome</keyword>
<evidence type="ECO:0000313" key="1">
    <source>
        <dbReference type="EMBL" id="GAA1963349.1"/>
    </source>
</evidence>
<proteinExistence type="predicted"/>
<name>A0ABN2R474_9ACTN</name>
<dbReference type="EMBL" id="BAAAPB010000002">
    <property type="protein sequence ID" value="GAA1963349.1"/>
    <property type="molecule type" value="Genomic_DNA"/>
</dbReference>
<sequence>MHPHARRLAAIAIASAVGLLATGCGDTEEASNPAPVAEGEPTAASVAVASPVARAAGPGTGDLFVHGTITRDKAPAAGIRVSVNIPIADDSHVAVGETVPTWQSPPVATDADGHYAINVDDNALPAGYLTDNPEGDYANYDLLVFDDNQMARWSSTLAVVGDTHVWRTMYGKPAGSVQDMSIDLGTKTITVTDSDGEVETAALPIGELAAE</sequence>
<organism evidence="1 2">
    <name type="scientific">Nocardioides panacihumi</name>
    <dbReference type="NCBI Taxonomy" id="400774"/>
    <lineage>
        <taxon>Bacteria</taxon>
        <taxon>Bacillati</taxon>
        <taxon>Actinomycetota</taxon>
        <taxon>Actinomycetes</taxon>
        <taxon>Propionibacteriales</taxon>
        <taxon>Nocardioidaceae</taxon>
        <taxon>Nocardioides</taxon>
    </lineage>
</organism>
<evidence type="ECO:0008006" key="3">
    <source>
        <dbReference type="Google" id="ProtNLM"/>
    </source>
</evidence>